<evidence type="ECO:0000313" key="2">
    <source>
        <dbReference type="Proteomes" id="UP000299102"/>
    </source>
</evidence>
<organism evidence="1 2">
    <name type="scientific">Eumeta variegata</name>
    <name type="common">Bagworm moth</name>
    <name type="synonym">Eumeta japonica</name>
    <dbReference type="NCBI Taxonomy" id="151549"/>
    <lineage>
        <taxon>Eukaryota</taxon>
        <taxon>Metazoa</taxon>
        <taxon>Ecdysozoa</taxon>
        <taxon>Arthropoda</taxon>
        <taxon>Hexapoda</taxon>
        <taxon>Insecta</taxon>
        <taxon>Pterygota</taxon>
        <taxon>Neoptera</taxon>
        <taxon>Endopterygota</taxon>
        <taxon>Lepidoptera</taxon>
        <taxon>Glossata</taxon>
        <taxon>Ditrysia</taxon>
        <taxon>Tineoidea</taxon>
        <taxon>Psychidae</taxon>
        <taxon>Oiketicinae</taxon>
        <taxon>Eumeta</taxon>
    </lineage>
</organism>
<gene>
    <name evidence="1" type="ORF">EVAR_99781_1</name>
</gene>
<dbReference type="EMBL" id="BGZK01001924">
    <property type="protein sequence ID" value="GBP88343.1"/>
    <property type="molecule type" value="Genomic_DNA"/>
</dbReference>
<reference evidence="1 2" key="1">
    <citation type="journal article" date="2019" name="Commun. Biol.">
        <title>The bagworm genome reveals a unique fibroin gene that provides high tensile strength.</title>
        <authorList>
            <person name="Kono N."/>
            <person name="Nakamura H."/>
            <person name="Ohtoshi R."/>
            <person name="Tomita M."/>
            <person name="Numata K."/>
            <person name="Arakawa K."/>
        </authorList>
    </citation>
    <scope>NUCLEOTIDE SEQUENCE [LARGE SCALE GENOMIC DNA]</scope>
</reference>
<accession>A0A4C1ZMA0</accession>
<name>A0A4C1ZMA0_EUMVA</name>
<proteinExistence type="predicted"/>
<dbReference type="Proteomes" id="UP000299102">
    <property type="component" value="Unassembled WGS sequence"/>
</dbReference>
<dbReference type="AlphaFoldDB" id="A0A4C1ZMA0"/>
<protein>
    <submittedName>
        <fullName evidence="1">Uncharacterized protein</fullName>
    </submittedName>
</protein>
<evidence type="ECO:0000313" key="1">
    <source>
        <dbReference type="EMBL" id="GBP88343.1"/>
    </source>
</evidence>
<keyword evidence="2" id="KW-1185">Reference proteome</keyword>
<sequence>MELGSDYRAKPDWNLKAKLDWDNNVGREKRAGEQSESTLPLSSMDTRKLTVVISALPASLEDIGEPMEKDQADRQEEWVTETLTNWKKRNSEICYFMSVLRESVNGERELHLTYLSNMHDPLGEFQRRRVTAARDAARLPSSGREKIINSY</sequence>
<comment type="caution">
    <text evidence="1">The sequence shown here is derived from an EMBL/GenBank/DDBJ whole genome shotgun (WGS) entry which is preliminary data.</text>
</comment>